<comment type="similarity">
    <text evidence="1">Belongs to the enoyl-CoA hydratase/isomerase family.</text>
</comment>
<name>A0A5S9ITJ8_UABAM</name>
<accession>A0A5S9ITJ8</accession>
<dbReference type="AlphaFoldDB" id="A0A5S9ITJ8"/>
<dbReference type="Pfam" id="PF00378">
    <property type="entry name" value="ECH_1"/>
    <property type="match status" value="1"/>
</dbReference>
<gene>
    <name evidence="2" type="ORF">UABAM_06254</name>
</gene>
<dbReference type="SUPFAM" id="SSF52096">
    <property type="entry name" value="ClpP/crotonase"/>
    <property type="match status" value="1"/>
</dbReference>
<reference evidence="2 3" key="1">
    <citation type="submission" date="2019-08" db="EMBL/GenBank/DDBJ databases">
        <title>Complete genome sequence of Candidatus Uab amorphum.</title>
        <authorList>
            <person name="Shiratori T."/>
            <person name="Suzuki S."/>
            <person name="Kakizawa Y."/>
            <person name="Ishida K."/>
        </authorList>
    </citation>
    <scope>NUCLEOTIDE SEQUENCE [LARGE SCALE GENOMIC DNA]</scope>
    <source>
        <strain evidence="2 3">SRT547</strain>
    </source>
</reference>
<sequence>MSGKVDVKIADHVARVQFFHPKKNSLPGELLRNIAAAIDEVAKNDDVHVVVLESDGEGPFCAGASFDELVAIQDFDTGKHFFMGFALVILAMKNCPKLTIVRVQGKAVGGGVGVIAAADYAMATTGASIKLSELAIGIGPFVVGPGVERKVGTSAFSEMSIDADWRDAAWAKQKGLYVDTYEDISQLDKAVDDFAKSLAQKSPEAMRELKKVLWQGTENWNELLEQRAEISGKLVLSDFTKNAIAAFKKK</sequence>
<dbReference type="KEGG" id="uam:UABAM_06254"/>
<evidence type="ECO:0000256" key="1">
    <source>
        <dbReference type="ARBA" id="ARBA00005254"/>
    </source>
</evidence>
<protein>
    <submittedName>
        <fullName evidence="2">Enoyl-CoA hydratase</fullName>
    </submittedName>
</protein>
<dbReference type="CDD" id="cd06558">
    <property type="entry name" value="crotonase-like"/>
    <property type="match status" value="1"/>
</dbReference>
<evidence type="ECO:0000313" key="2">
    <source>
        <dbReference type="EMBL" id="BBM87839.1"/>
    </source>
</evidence>
<evidence type="ECO:0000313" key="3">
    <source>
        <dbReference type="Proteomes" id="UP000326354"/>
    </source>
</evidence>
<dbReference type="PANTHER" id="PTHR42964">
    <property type="entry name" value="ENOYL-COA HYDRATASE"/>
    <property type="match status" value="1"/>
</dbReference>
<dbReference type="Proteomes" id="UP000326354">
    <property type="component" value="Chromosome"/>
</dbReference>
<dbReference type="PANTHER" id="PTHR42964:SF1">
    <property type="entry name" value="POLYKETIDE BIOSYNTHESIS ENOYL-COA HYDRATASE PKSH-RELATED"/>
    <property type="match status" value="1"/>
</dbReference>
<dbReference type="EMBL" id="AP019860">
    <property type="protein sequence ID" value="BBM87839.1"/>
    <property type="molecule type" value="Genomic_DNA"/>
</dbReference>
<dbReference type="Gene3D" id="3.90.226.10">
    <property type="entry name" value="2-enoyl-CoA Hydratase, Chain A, domain 1"/>
    <property type="match status" value="1"/>
</dbReference>
<keyword evidence="3" id="KW-1185">Reference proteome</keyword>
<organism evidence="2 3">
    <name type="scientific">Uabimicrobium amorphum</name>
    <dbReference type="NCBI Taxonomy" id="2596890"/>
    <lineage>
        <taxon>Bacteria</taxon>
        <taxon>Pseudomonadati</taxon>
        <taxon>Planctomycetota</taxon>
        <taxon>Candidatus Uabimicrobiia</taxon>
        <taxon>Candidatus Uabimicrobiales</taxon>
        <taxon>Candidatus Uabimicrobiaceae</taxon>
        <taxon>Candidatus Uabimicrobium</taxon>
    </lineage>
</organism>
<dbReference type="InterPro" id="IPR001753">
    <property type="entry name" value="Enoyl-CoA_hydra/iso"/>
</dbReference>
<dbReference type="RefSeq" id="WP_151971834.1">
    <property type="nucleotide sequence ID" value="NZ_AP019860.1"/>
</dbReference>
<dbReference type="OrthoDB" id="638407at2"/>
<dbReference type="InterPro" id="IPR051683">
    <property type="entry name" value="Enoyl-CoA_Hydratase/Isomerase"/>
</dbReference>
<dbReference type="GO" id="GO:0003824">
    <property type="term" value="F:catalytic activity"/>
    <property type="evidence" value="ECO:0007669"/>
    <property type="project" value="UniProtKB-ARBA"/>
</dbReference>
<proteinExistence type="inferred from homology"/>
<dbReference type="InterPro" id="IPR029045">
    <property type="entry name" value="ClpP/crotonase-like_dom_sf"/>
</dbReference>